<dbReference type="CDD" id="cd01942">
    <property type="entry name" value="ribokinase_group_A"/>
    <property type="match status" value="1"/>
</dbReference>
<dbReference type="Proteomes" id="UP000494115">
    <property type="component" value="Unassembled WGS sequence"/>
</dbReference>
<accession>A0A6S7B2D8</accession>
<evidence type="ECO:0000259" key="3">
    <source>
        <dbReference type="Pfam" id="PF00294"/>
    </source>
</evidence>
<dbReference type="RefSeq" id="WP_175102914.1">
    <property type="nucleotide sequence ID" value="NZ_CADIKM010000001.1"/>
</dbReference>
<dbReference type="SUPFAM" id="SSF53613">
    <property type="entry name" value="Ribokinase-like"/>
    <property type="match status" value="1"/>
</dbReference>
<reference evidence="4 5" key="1">
    <citation type="submission" date="2020-04" db="EMBL/GenBank/DDBJ databases">
        <authorList>
            <person name="De Canck E."/>
        </authorList>
    </citation>
    <scope>NUCLEOTIDE SEQUENCE [LARGE SCALE GENOMIC DNA]</scope>
    <source>
        <strain evidence="4 5">LMG 28138</strain>
    </source>
</reference>
<dbReference type="PANTHER" id="PTHR10584:SF166">
    <property type="entry name" value="RIBOKINASE"/>
    <property type="match status" value="1"/>
</dbReference>
<dbReference type="EMBL" id="CADIKM010000001">
    <property type="protein sequence ID" value="CAB3777448.1"/>
    <property type="molecule type" value="Genomic_DNA"/>
</dbReference>
<dbReference type="EC" id="2.7.1.20" evidence="4"/>
<dbReference type="InterPro" id="IPR002139">
    <property type="entry name" value="Ribo/fructo_kinase"/>
</dbReference>
<dbReference type="InterPro" id="IPR029056">
    <property type="entry name" value="Ribokinase-like"/>
</dbReference>
<dbReference type="PRINTS" id="PR00990">
    <property type="entry name" value="RIBOKINASE"/>
</dbReference>
<keyword evidence="1 4" id="KW-0808">Transferase</keyword>
<dbReference type="InterPro" id="IPR011611">
    <property type="entry name" value="PfkB_dom"/>
</dbReference>
<gene>
    <name evidence="4" type="primary">adoK</name>
    <name evidence="4" type="ORF">LMG28138_00383</name>
</gene>
<evidence type="ECO:0000256" key="2">
    <source>
        <dbReference type="ARBA" id="ARBA00022777"/>
    </source>
</evidence>
<dbReference type="GO" id="GO:0004001">
    <property type="term" value="F:adenosine kinase activity"/>
    <property type="evidence" value="ECO:0007669"/>
    <property type="project" value="UniProtKB-EC"/>
</dbReference>
<proteinExistence type="predicted"/>
<protein>
    <submittedName>
        <fullName evidence="4">Adenosine kinase</fullName>
        <ecNumber evidence="4">2.7.1.20</ecNumber>
    </submittedName>
</protein>
<dbReference type="Pfam" id="PF00294">
    <property type="entry name" value="PfkB"/>
    <property type="match status" value="1"/>
</dbReference>
<keyword evidence="2 4" id="KW-0418">Kinase</keyword>
<sequence>MASLISGSIAYDTIMTFEGRFKEHILPDQVHILNVSFLVPTMRREFGGCAGNIGYALHMLGGDARIMGTVGELDAQPYLDRLNSLGLSTAHVLALPGQYTAQAMITTDLDNNQITAFHPGAMMQSHLNKIEKESGVTLGIVAPNGLDGMREHAAQLAAVGIPFVFDPGQGLPILSSEDLRRMIELATYVTVNDYEAKLLSDKTGWSVAEIAAKVDAMIVTLGEHGAQVHHQGRIEDIPAVLAERVVDPTGCGDAFRGGLLHGIEHGWDWATTGRLASLMGALKIAEQGPQNYAFSRDEIAERFNRAFGYRLP</sequence>
<feature type="domain" description="Carbohydrate kinase PfkB" evidence="3">
    <location>
        <begin position="35"/>
        <end position="291"/>
    </location>
</feature>
<dbReference type="PANTHER" id="PTHR10584">
    <property type="entry name" value="SUGAR KINASE"/>
    <property type="match status" value="1"/>
</dbReference>
<organism evidence="4 5">
    <name type="scientific">Pararobbsia alpina</name>
    <dbReference type="NCBI Taxonomy" id="621374"/>
    <lineage>
        <taxon>Bacteria</taxon>
        <taxon>Pseudomonadati</taxon>
        <taxon>Pseudomonadota</taxon>
        <taxon>Betaproteobacteria</taxon>
        <taxon>Burkholderiales</taxon>
        <taxon>Burkholderiaceae</taxon>
        <taxon>Pararobbsia</taxon>
    </lineage>
</organism>
<evidence type="ECO:0000313" key="4">
    <source>
        <dbReference type="EMBL" id="CAB3777448.1"/>
    </source>
</evidence>
<name>A0A6S7B2D8_9BURK</name>
<dbReference type="Gene3D" id="3.40.1190.20">
    <property type="match status" value="1"/>
</dbReference>
<evidence type="ECO:0000313" key="5">
    <source>
        <dbReference type="Proteomes" id="UP000494115"/>
    </source>
</evidence>
<keyword evidence="5" id="KW-1185">Reference proteome</keyword>
<evidence type="ECO:0000256" key="1">
    <source>
        <dbReference type="ARBA" id="ARBA00022679"/>
    </source>
</evidence>
<dbReference type="AlphaFoldDB" id="A0A6S7B2D8"/>